<dbReference type="NCBIfam" id="NF007797">
    <property type="entry name" value="PRK10502.1"/>
    <property type="match status" value="1"/>
</dbReference>
<dbReference type="GO" id="GO:0005829">
    <property type="term" value="C:cytosol"/>
    <property type="evidence" value="ECO:0007669"/>
    <property type="project" value="TreeGrafter"/>
</dbReference>
<evidence type="ECO:0000256" key="1">
    <source>
        <dbReference type="ARBA" id="ARBA00007274"/>
    </source>
</evidence>
<evidence type="ECO:0000313" key="5">
    <source>
        <dbReference type="Proteomes" id="UP000676649"/>
    </source>
</evidence>
<evidence type="ECO:0000313" key="4">
    <source>
        <dbReference type="EMBL" id="QWF72561.1"/>
    </source>
</evidence>
<feature type="transmembrane region" description="Helical" evidence="3">
    <location>
        <begin position="20"/>
        <end position="37"/>
    </location>
</feature>
<keyword evidence="3" id="KW-1133">Transmembrane helix</keyword>
<name>A0A975RBS2_9GAMM</name>
<keyword evidence="2" id="KW-0808">Transferase</keyword>
<dbReference type="KEGG" id="mpad:KEF85_11840"/>
<proteinExistence type="inferred from homology"/>
<gene>
    <name evidence="4" type="ORF">KEF85_11840</name>
</gene>
<dbReference type="SUPFAM" id="SSF51161">
    <property type="entry name" value="Trimeric LpxA-like enzymes"/>
    <property type="match status" value="1"/>
</dbReference>
<evidence type="ECO:0000256" key="3">
    <source>
        <dbReference type="SAM" id="Phobius"/>
    </source>
</evidence>
<dbReference type="PANTHER" id="PTHR23416:SF23">
    <property type="entry name" value="ACETYLTRANSFERASE C18B11.09C-RELATED"/>
    <property type="match status" value="1"/>
</dbReference>
<keyword evidence="3" id="KW-0472">Membrane</keyword>
<dbReference type="Proteomes" id="UP000676649">
    <property type="component" value="Chromosome"/>
</dbReference>
<dbReference type="InterPro" id="IPR051159">
    <property type="entry name" value="Hexapeptide_acetyltransf"/>
</dbReference>
<dbReference type="GO" id="GO:0008374">
    <property type="term" value="F:O-acyltransferase activity"/>
    <property type="evidence" value="ECO:0007669"/>
    <property type="project" value="TreeGrafter"/>
</dbReference>
<dbReference type="PANTHER" id="PTHR23416">
    <property type="entry name" value="SIALIC ACID SYNTHASE-RELATED"/>
    <property type="match status" value="1"/>
</dbReference>
<reference evidence="4" key="1">
    <citation type="submission" date="2021-04" db="EMBL/GenBank/DDBJ databases">
        <title>Draft genome sequence data of methanotrophic Methylovulum sp. strain S1L and Methylomonas sp. strain S2AM isolated from boreal lake water columns.</title>
        <authorList>
            <person name="Rissanen A.J."/>
            <person name="Mangayil R."/>
            <person name="Svenning M.M."/>
            <person name="Khanongnuch R."/>
        </authorList>
    </citation>
    <scope>NUCLEOTIDE SEQUENCE</scope>
    <source>
        <strain evidence="4">S2AM</strain>
    </source>
</reference>
<dbReference type="AlphaFoldDB" id="A0A975RBS2"/>
<accession>A0A975RBS2</accession>
<evidence type="ECO:0000256" key="2">
    <source>
        <dbReference type="ARBA" id="ARBA00022679"/>
    </source>
</evidence>
<organism evidence="4 5">
    <name type="scientific">Methylomonas paludis</name>
    <dbReference type="NCBI Taxonomy" id="1173101"/>
    <lineage>
        <taxon>Bacteria</taxon>
        <taxon>Pseudomonadati</taxon>
        <taxon>Pseudomonadota</taxon>
        <taxon>Gammaproteobacteria</taxon>
        <taxon>Methylococcales</taxon>
        <taxon>Methylococcaceae</taxon>
        <taxon>Methylomonas</taxon>
    </lineage>
</organism>
<dbReference type="InterPro" id="IPR011004">
    <property type="entry name" value="Trimer_LpxA-like_sf"/>
</dbReference>
<dbReference type="EMBL" id="CP073754">
    <property type="protein sequence ID" value="QWF72561.1"/>
    <property type="molecule type" value="Genomic_DNA"/>
</dbReference>
<protein>
    <submittedName>
        <fullName evidence="4">WcaF family extracellular polysaccharide biosynthesis acetyltransferase</fullName>
    </submittedName>
</protein>
<keyword evidence="5" id="KW-1185">Reference proteome</keyword>
<sequence>MKYQDLSKFSVPANFRGKNVFIVQLWWIVQATIFRLSPQFMYGFRAKLLRLFGAKIGHNVLIRNTAIITYPWKLEIGNNTWVGDDSVIYNLDDVFIGSNVAIAHRVYLCTGLHDTTKLTFDIQAKPIHIKDQTWLANDIFVGPGLTVGFGTVIGARSTVLHDMPDGMICYGYPCVPVKQRTIINDSTASV</sequence>
<keyword evidence="3" id="KW-0812">Transmembrane</keyword>
<comment type="similarity">
    <text evidence="1">Belongs to the transferase hexapeptide repeat family.</text>
</comment>
<dbReference type="CDD" id="cd05825">
    <property type="entry name" value="LbH_wcaF_like"/>
    <property type="match status" value="1"/>
</dbReference>
<dbReference type="Gene3D" id="2.160.10.10">
    <property type="entry name" value="Hexapeptide repeat proteins"/>
    <property type="match status" value="1"/>
</dbReference>